<dbReference type="Proteomes" id="UP001164726">
    <property type="component" value="Chromosome"/>
</dbReference>
<dbReference type="InterPro" id="IPR018027">
    <property type="entry name" value="Asn/Gln_amidotransferase"/>
</dbReference>
<dbReference type="InterPro" id="IPR003789">
    <property type="entry name" value="Asn/Gln_tRNA_amidoTrase-B-like"/>
</dbReference>
<dbReference type="GO" id="GO:0050567">
    <property type="term" value="F:glutaminyl-tRNA synthase (glutamine-hydrolyzing) activity"/>
    <property type="evidence" value="ECO:0007669"/>
    <property type="project" value="UniProtKB-UniRule"/>
</dbReference>
<comment type="catalytic activity">
    <reaction evidence="9 11">
        <text>L-aspartyl-tRNA(Asn) + L-glutamine + ATP + H2O = L-asparaginyl-tRNA(Asn) + L-glutamate + ADP + phosphate + 2 H(+)</text>
        <dbReference type="Rhea" id="RHEA:14513"/>
        <dbReference type="Rhea" id="RHEA-COMP:9674"/>
        <dbReference type="Rhea" id="RHEA-COMP:9677"/>
        <dbReference type="ChEBI" id="CHEBI:15377"/>
        <dbReference type="ChEBI" id="CHEBI:15378"/>
        <dbReference type="ChEBI" id="CHEBI:29985"/>
        <dbReference type="ChEBI" id="CHEBI:30616"/>
        <dbReference type="ChEBI" id="CHEBI:43474"/>
        <dbReference type="ChEBI" id="CHEBI:58359"/>
        <dbReference type="ChEBI" id="CHEBI:78515"/>
        <dbReference type="ChEBI" id="CHEBI:78516"/>
        <dbReference type="ChEBI" id="CHEBI:456216"/>
    </reaction>
</comment>
<dbReference type="InterPro" id="IPR004413">
    <property type="entry name" value="GatB"/>
</dbReference>
<organism evidence="13 14">
    <name type="scientific">Fervidibacillus halotolerans</name>
    <dbReference type="NCBI Taxonomy" id="2980027"/>
    <lineage>
        <taxon>Bacteria</taxon>
        <taxon>Bacillati</taxon>
        <taxon>Bacillota</taxon>
        <taxon>Bacilli</taxon>
        <taxon>Bacillales</taxon>
        <taxon>Bacillaceae</taxon>
        <taxon>Fervidibacillus</taxon>
    </lineage>
</organism>
<comment type="similarity">
    <text evidence="1 11">Belongs to the GatB/GatE family. GatB subfamily.</text>
</comment>
<dbReference type="NCBIfam" id="NF004014">
    <property type="entry name" value="PRK05477.1-4"/>
    <property type="match status" value="1"/>
</dbReference>
<protein>
    <recommendedName>
        <fullName evidence="3 11">Aspartyl/glutamyl-tRNA(Asn/Gln) amidotransferase subunit B</fullName>
        <shortName evidence="11">Asp/Glu-ADT subunit B</shortName>
        <ecNumber evidence="11">6.3.5.-</ecNumber>
    </recommendedName>
</protein>
<keyword evidence="14" id="KW-1185">Reference proteome</keyword>
<dbReference type="HAMAP" id="MF_00121">
    <property type="entry name" value="GatB"/>
    <property type="match status" value="1"/>
</dbReference>
<name>A0A9E8M143_9BACI</name>
<dbReference type="Pfam" id="PF02637">
    <property type="entry name" value="GatB_Yqey"/>
    <property type="match status" value="1"/>
</dbReference>
<feature type="domain" description="Asn/Gln amidotransferase" evidence="12">
    <location>
        <begin position="326"/>
        <end position="473"/>
    </location>
</feature>
<evidence type="ECO:0000256" key="11">
    <source>
        <dbReference type="HAMAP-Rule" id="MF_00121"/>
    </source>
</evidence>
<dbReference type="EC" id="6.3.5.-" evidence="11"/>
<dbReference type="GO" id="GO:0005524">
    <property type="term" value="F:ATP binding"/>
    <property type="evidence" value="ECO:0007669"/>
    <property type="project" value="UniProtKB-KW"/>
</dbReference>
<dbReference type="SMART" id="SM00845">
    <property type="entry name" value="GatB_Yqey"/>
    <property type="match status" value="1"/>
</dbReference>
<dbReference type="NCBIfam" id="TIGR00133">
    <property type="entry name" value="gatB"/>
    <property type="match status" value="1"/>
</dbReference>
<evidence type="ECO:0000256" key="10">
    <source>
        <dbReference type="ARBA" id="ARBA00047913"/>
    </source>
</evidence>
<dbReference type="Pfam" id="PF02934">
    <property type="entry name" value="GatB_N"/>
    <property type="match status" value="1"/>
</dbReference>
<evidence type="ECO:0000256" key="8">
    <source>
        <dbReference type="ARBA" id="ARBA00024799"/>
    </source>
</evidence>
<dbReference type="AlphaFoldDB" id="A0A9E8M143"/>
<sequence>MNFEAVIGLEVHVELKTKSKIFSPAPAHFGAEPNTNTNVIDLGYPGVLPVLNKEAVEYAMKAAMALNCEIATETKFDRKNYFYPDNPKAYQISQYDKPIGKNGWVEIEVDGKKKRIGITRLHLEEDAGKLFHGEDGYSLVDFNRQGTPLIEIVSEPDIRTPEEAYAYLEKLKSIILYTGVSDVRMEEGSLRCDANISLRPIGQEAFGTKTELKNLNSFNFVRKGLAFEMKRQEKVLLSGGVIKQETRRFDEATGETILMRVKEGSDDYRYFPEPDLVELYIDDEWKERVRASIPELPDERKKRYVEDWGLPAYDAKVLTLTKEMSDFFEATVEAGAKPKQASNWLMGEVSAYLNAKQVELHDTTLTPESLAKMIQLIEKGTLSSKMAKKVFKELIEKGGDPEKIVKEKGLAQISDEATLLKYVTDVLDANPQSIEDFKNGKDRAIGYLVGQIMKATKGQANPPLVNKLLLQEIKKR</sequence>
<comment type="function">
    <text evidence="8 11">Allows the formation of correctly charged Asn-tRNA(Asn) or Gln-tRNA(Gln) through the transamidation of misacylated Asp-tRNA(Asn) or Glu-tRNA(Gln) in organisms which lack either or both of asparaginyl-tRNA or glutaminyl-tRNA synthetases. The reaction takes place in the presence of glutamine and ATP through an activated phospho-Asp-tRNA(Asn) or phospho-Glu-tRNA(Gln).</text>
</comment>
<dbReference type="KEGG" id="fhl:OE105_00200"/>
<dbReference type="InterPro" id="IPR014746">
    <property type="entry name" value="Gln_synth/guanido_kin_cat_dom"/>
</dbReference>
<evidence type="ECO:0000256" key="2">
    <source>
        <dbReference type="ARBA" id="ARBA00011123"/>
    </source>
</evidence>
<dbReference type="GO" id="GO:0070681">
    <property type="term" value="P:glutaminyl-tRNAGln biosynthesis via transamidation"/>
    <property type="evidence" value="ECO:0007669"/>
    <property type="project" value="TreeGrafter"/>
</dbReference>
<dbReference type="FunFam" id="1.10.150.380:FF:000001">
    <property type="entry name" value="Aspartyl/glutamyl-tRNA(Asn/Gln) amidotransferase subunit B"/>
    <property type="match status" value="1"/>
</dbReference>
<keyword evidence="6 11" id="KW-0067">ATP-binding</keyword>
<dbReference type="PANTHER" id="PTHR11659">
    <property type="entry name" value="GLUTAMYL-TRNA GLN AMIDOTRANSFERASE SUBUNIT B MITOCHONDRIAL AND PROKARYOTIC PET112-RELATED"/>
    <property type="match status" value="1"/>
</dbReference>
<evidence type="ECO:0000313" key="13">
    <source>
        <dbReference type="EMBL" id="WAA12611.1"/>
    </source>
</evidence>
<evidence type="ECO:0000259" key="12">
    <source>
        <dbReference type="SMART" id="SM00845"/>
    </source>
</evidence>
<comment type="subunit">
    <text evidence="2 11">Heterotrimer of A, B and C subunits.</text>
</comment>
<dbReference type="FunFam" id="1.10.10.410:FF:000001">
    <property type="entry name" value="Aspartyl/glutamyl-tRNA(Asn/Gln) amidotransferase subunit B"/>
    <property type="match status" value="1"/>
</dbReference>
<dbReference type="InterPro" id="IPR017959">
    <property type="entry name" value="Asn/Gln-tRNA_amidoTrfase_suB/E"/>
</dbReference>
<dbReference type="InterPro" id="IPR006075">
    <property type="entry name" value="Asn/Gln-tRNA_Trfase_suB/E_cat"/>
</dbReference>
<dbReference type="PROSITE" id="PS01234">
    <property type="entry name" value="GATB"/>
    <property type="match status" value="1"/>
</dbReference>
<evidence type="ECO:0000256" key="9">
    <source>
        <dbReference type="ARBA" id="ARBA00047380"/>
    </source>
</evidence>
<dbReference type="SUPFAM" id="SSF89095">
    <property type="entry name" value="GatB/YqeY motif"/>
    <property type="match status" value="1"/>
</dbReference>
<dbReference type="Gene3D" id="1.10.10.410">
    <property type="match status" value="1"/>
</dbReference>
<evidence type="ECO:0000256" key="4">
    <source>
        <dbReference type="ARBA" id="ARBA00022598"/>
    </source>
</evidence>
<evidence type="ECO:0000256" key="7">
    <source>
        <dbReference type="ARBA" id="ARBA00022917"/>
    </source>
</evidence>
<evidence type="ECO:0000256" key="1">
    <source>
        <dbReference type="ARBA" id="ARBA00005306"/>
    </source>
</evidence>
<evidence type="ECO:0000256" key="3">
    <source>
        <dbReference type="ARBA" id="ARBA00016923"/>
    </source>
</evidence>
<reference evidence="13" key="1">
    <citation type="submission" date="2022-09" db="EMBL/GenBank/DDBJ databases">
        <title>Complete Genomes of Fervidibacillus albus and Fervidibacillus halotolerans isolated from tidal flat sediments.</title>
        <authorList>
            <person name="Kwon K.K."/>
            <person name="Yang S.-H."/>
            <person name="Park M.J."/>
            <person name="Oh H.-M."/>
        </authorList>
    </citation>
    <scope>NUCLEOTIDE SEQUENCE</scope>
    <source>
        <strain evidence="13">MEBiC13594</strain>
    </source>
</reference>
<keyword evidence="4 11" id="KW-0436">Ligase</keyword>
<dbReference type="InterPro" id="IPR017958">
    <property type="entry name" value="Gln-tRNA_amidoTrfase_suB_CS"/>
</dbReference>
<dbReference type="RefSeq" id="WP_275420747.1">
    <property type="nucleotide sequence ID" value="NZ_CP106877.1"/>
</dbReference>
<gene>
    <name evidence="11 13" type="primary">gatB</name>
    <name evidence="13" type="ORF">OE105_00200</name>
</gene>
<dbReference type="Gene3D" id="1.10.150.380">
    <property type="entry name" value="GatB domain, N-terminal subdomain"/>
    <property type="match status" value="1"/>
</dbReference>
<dbReference type="SUPFAM" id="SSF55931">
    <property type="entry name" value="Glutamine synthetase/guanido kinase"/>
    <property type="match status" value="1"/>
</dbReference>
<dbReference type="EMBL" id="CP106877">
    <property type="protein sequence ID" value="WAA12611.1"/>
    <property type="molecule type" value="Genomic_DNA"/>
</dbReference>
<comment type="catalytic activity">
    <reaction evidence="10 11">
        <text>L-glutamyl-tRNA(Gln) + L-glutamine + ATP + H2O = L-glutaminyl-tRNA(Gln) + L-glutamate + ADP + phosphate + H(+)</text>
        <dbReference type="Rhea" id="RHEA:17521"/>
        <dbReference type="Rhea" id="RHEA-COMP:9681"/>
        <dbReference type="Rhea" id="RHEA-COMP:9684"/>
        <dbReference type="ChEBI" id="CHEBI:15377"/>
        <dbReference type="ChEBI" id="CHEBI:15378"/>
        <dbReference type="ChEBI" id="CHEBI:29985"/>
        <dbReference type="ChEBI" id="CHEBI:30616"/>
        <dbReference type="ChEBI" id="CHEBI:43474"/>
        <dbReference type="ChEBI" id="CHEBI:58359"/>
        <dbReference type="ChEBI" id="CHEBI:78520"/>
        <dbReference type="ChEBI" id="CHEBI:78521"/>
        <dbReference type="ChEBI" id="CHEBI:456216"/>
    </reaction>
</comment>
<dbReference type="GO" id="GO:0006412">
    <property type="term" value="P:translation"/>
    <property type="evidence" value="ECO:0007669"/>
    <property type="project" value="UniProtKB-UniRule"/>
</dbReference>
<evidence type="ECO:0000256" key="5">
    <source>
        <dbReference type="ARBA" id="ARBA00022741"/>
    </source>
</evidence>
<dbReference type="NCBIfam" id="NF004011">
    <property type="entry name" value="PRK05477.1-1"/>
    <property type="match status" value="1"/>
</dbReference>
<keyword evidence="5 11" id="KW-0547">Nucleotide-binding</keyword>
<dbReference type="NCBIfam" id="NF004012">
    <property type="entry name" value="PRK05477.1-2"/>
    <property type="match status" value="1"/>
</dbReference>
<evidence type="ECO:0000313" key="14">
    <source>
        <dbReference type="Proteomes" id="UP001164726"/>
    </source>
</evidence>
<dbReference type="InterPro" id="IPR042114">
    <property type="entry name" value="GatB_C_1"/>
</dbReference>
<dbReference type="InterPro" id="IPR023168">
    <property type="entry name" value="GatB_Yqey_C_2"/>
</dbReference>
<proteinExistence type="inferred from homology"/>
<keyword evidence="7 11" id="KW-0648">Protein biosynthesis</keyword>
<evidence type="ECO:0000256" key="6">
    <source>
        <dbReference type="ARBA" id="ARBA00022840"/>
    </source>
</evidence>
<accession>A0A9E8M143</accession>
<dbReference type="PANTHER" id="PTHR11659:SF0">
    <property type="entry name" value="GLUTAMYL-TRNA(GLN) AMIDOTRANSFERASE SUBUNIT B, MITOCHONDRIAL"/>
    <property type="match status" value="1"/>
</dbReference>